<dbReference type="AlphaFoldDB" id="A0A8A4TKU5"/>
<dbReference type="InterPro" id="IPR000014">
    <property type="entry name" value="PAS"/>
</dbReference>
<dbReference type="Pfam" id="PF00072">
    <property type="entry name" value="Response_reg"/>
    <property type="match status" value="1"/>
</dbReference>
<dbReference type="SUPFAM" id="SSF55785">
    <property type="entry name" value="PYP-like sensor domain (PAS domain)"/>
    <property type="match status" value="1"/>
</dbReference>
<dbReference type="Gene3D" id="3.30.450.20">
    <property type="entry name" value="PAS domain"/>
    <property type="match status" value="1"/>
</dbReference>
<feature type="modified residue" description="4-aspartylphosphate" evidence="1">
    <location>
        <position position="53"/>
    </location>
</feature>
<organism evidence="5 6">
    <name type="scientific">Sulfidibacter corallicola</name>
    <dbReference type="NCBI Taxonomy" id="2818388"/>
    <lineage>
        <taxon>Bacteria</taxon>
        <taxon>Pseudomonadati</taxon>
        <taxon>Acidobacteriota</taxon>
        <taxon>Holophagae</taxon>
        <taxon>Acanthopleuribacterales</taxon>
        <taxon>Acanthopleuribacteraceae</taxon>
        <taxon>Sulfidibacter</taxon>
    </lineage>
</organism>
<dbReference type="PANTHER" id="PTHR44757:SF4">
    <property type="entry name" value="DIGUANYLATE CYCLASE DGCE-RELATED"/>
    <property type="match status" value="1"/>
</dbReference>
<feature type="domain" description="Response regulatory" evidence="2">
    <location>
        <begin position="3"/>
        <end position="118"/>
    </location>
</feature>
<dbReference type="Gene3D" id="3.30.70.270">
    <property type="match status" value="1"/>
</dbReference>
<name>A0A8A4TKU5_SULCO</name>
<dbReference type="RefSeq" id="WP_237380395.1">
    <property type="nucleotide sequence ID" value="NZ_CP071793.1"/>
</dbReference>
<dbReference type="InterPro" id="IPR043128">
    <property type="entry name" value="Rev_trsase/Diguanyl_cyclase"/>
</dbReference>
<dbReference type="CDD" id="cd01948">
    <property type="entry name" value="EAL"/>
    <property type="match status" value="1"/>
</dbReference>
<evidence type="ECO:0000313" key="6">
    <source>
        <dbReference type="Proteomes" id="UP000663929"/>
    </source>
</evidence>
<dbReference type="InterPro" id="IPR029787">
    <property type="entry name" value="Nucleotide_cyclase"/>
</dbReference>
<dbReference type="InterPro" id="IPR013656">
    <property type="entry name" value="PAS_4"/>
</dbReference>
<dbReference type="InterPro" id="IPR011006">
    <property type="entry name" value="CheY-like_superfamily"/>
</dbReference>
<dbReference type="Proteomes" id="UP000663929">
    <property type="component" value="Chromosome"/>
</dbReference>
<feature type="domain" description="GGDEF" evidence="4">
    <location>
        <begin position="284"/>
        <end position="417"/>
    </location>
</feature>
<dbReference type="Gene3D" id="3.20.20.450">
    <property type="entry name" value="EAL domain"/>
    <property type="match status" value="1"/>
</dbReference>
<dbReference type="EMBL" id="CP071793">
    <property type="protein sequence ID" value="QTD50576.1"/>
    <property type="molecule type" value="Genomic_DNA"/>
</dbReference>
<dbReference type="InterPro" id="IPR035965">
    <property type="entry name" value="PAS-like_dom_sf"/>
</dbReference>
<dbReference type="SMART" id="SM00448">
    <property type="entry name" value="REC"/>
    <property type="match status" value="1"/>
</dbReference>
<dbReference type="Pfam" id="PF00563">
    <property type="entry name" value="EAL"/>
    <property type="match status" value="1"/>
</dbReference>
<proteinExistence type="predicted"/>
<dbReference type="CDD" id="cd00130">
    <property type="entry name" value="PAS"/>
    <property type="match status" value="1"/>
</dbReference>
<dbReference type="SMART" id="SM00091">
    <property type="entry name" value="PAS"/>
    <property type="match status" value="1"/>
</dbReference>
<dbReference type="KEGG" id="scor:J3U87_33750"/>
<dbReference type="PROSITE" id="PS50110">
    <property type="entry name" value="RESPONSE_REGULATORY"/>
    <property type="match status" value="1"/>
</dbReference>
<dbReference type="PANTHER" id="PTHR44757">
    <property type="entry name" value="DIGUANYLATE CYCLASE DGCP"/>
    <property type="match status" value="1"/>
</dbReference>
<dbReference type="SUPFAM" id="SSF141868">
    <property type="entry name" value="EAL domain-like"/>
    <property type="match status" value="1"/>
</dbReference>
<accession>A0A8A4TKU5</accession>
<dbReference type="SMART" id="SM00267">
    <property type="entry name" value="GGDEF"/>
    <property type="match status" value="1"/>
</dbReference>
<dbReference type="Pfam" id="PF08448">
    <property type="entry name" value="PAS_4"/>
    <property type="match status" value="1"/>
</dbReference>
<dbReference type="PROSITE" id="PS50883">
    <property type="entry name" value="EAL"/>
    <property type="match status" value="1"/>
</dbReference>
<evidence type="ECO:0000256" key="1">
    <source>
        <dbReference type="PROSITE-ProRule" id="PRU00169"/>
    </source>
</evidence>
<feature type="domain" description="EAL" evidence="3">
    <location>
        <begin position="428"/>
        <end position="683"/>
    </location>
</feature>
<dbReference type="PROSITE" id="PS50887">
    <property type="entry name" value="GGDEF"/>
    <property type="match status" value="1"/>
</dbReference>
<dbReference type="NCBIfam" id="TIGR00254">
    <property type="entry name" value="GGDEF"/>
    <property type="match status" value="1"/>
</dbReference>
<dbReference type="Pfam" id="PF00990">
    <property type="entry name" value="GGDEF"/>
    <property type="match status" value="1"/>
</dbReference>
<evidence type="ECO:0000259" key="4">
    <source>
        <dbReference type="PROSITE" id="PS50887"/>
    </source>
</evidence>
<dbReference type="CDD" id="cd17534">
    <property type="entry name" value="REC_DC-like"/>
    <property type="match status" value="1"/>
</dbReference>
<protein>
    <submittedName>
        <fullName evidence="5">EAL domain-containing protein</fullName>
    </submittedName>
</protein>
<sequence>MADILIVEDEAITAMDLEHRLMNMGHRIVGICTRGEDAIYSAQKERPHLILMDIHLKGDIDGIQAAREIRMEQATAIVFLTAYCDAETLDKAKQVEPHGYVIKPYYDEALRSNIEVALYRNDIERRLKQHEALLSTVLQNIGDGVIAVDGELRVQFLNREAQNFLGEDALHKPLREVFRLDGVVEEEWQAHIGAVLSGRESAAFADELFLVSEGGRAMPVQIVLSPIAGGEENEVALIVTYRNLSRERELSMRLEHESTHDHVTGIYNREGFVREVFQRLDSDPDCALLFMDLDKFKIINEVHGHSAGDDLLRQLAAILRRALRPTDLVCRFSGDQFGVFLPSCAEEEAFSIAERLRETIQYREFFWEQTAYRVTASLGLAMVNGSERSLEHWMIRADEACHLAKEQGGNRVITADRSKTDYQDYHGRLRWYFRCLEALRDDRIALYRQDIVPLNAGDTPHCEILVRLIEGEHVYTPGQFLPAAELFGLMTDIDLKVLHLALPLIREELSRGEGPPAMVYSINLSGTSLSDNAVLEAIPNLVREHDLPFGSLCFEITETAAISNLSRVLGLIRECRELGCFFALDDFGSGLSSFAYLKSLPVDYLKIDGMFVKNLCEDRGNLSFVQAMNQVSHALGLKTVAEFVEDRATLERLRDIGVDFAQGYYFGKPRPFSSRFPRRKGEHHG</sequence>
<evidence type="ECO:0000259" key="2">
    <source>
        <dbReference type="PROSITE" id="PS50110"/>
    </source>
</evidence>
<gene>
    <name evidence="5" type="ORF">J3U87_33750</name>
</gene>
<dbReference type="InterPro" id="IPR001633">
    <property type="entry name" value="EAL_dom"/>
</dbReference>
<dbReference type="SUPFAM" id="SSF52172">
    <property type="entry name" value="CheY-like"/>
    <property type="match status" value="1"/>
</dbReference>
<evidence type="ECO:0000313" key="5">
    <source>
        <dbReference type="EMBL" id="QTD50576.1"/>
    </source>
</evidence>
<dbReference type="InterPro" id="IPR000160">
    <property type="entry name" value="GGDEF_dom"/>
</dbReference>
<evidence type="ECO:0000259" key="3">
    <source>
        <dbReference type="PROSITE" id="PS50883"/>
    </source>
</evidence>
<dbReference type="InterPro" id="IPR001789">
    <property type="entry name" value="Sig_transdc_resp-reg_receiver"/>
</dbReference>
<dbReference type="GO" id="GO:0000160">
    <property type="term" value="P:phosphorelay signal transduction system"/>
    <property type="evidence" value="ECO:0007669"/>
    <property type="project" value="InterPro"/>
</dbReference>
<dbReference type="SUPFAM" id="SSF55073">
    <property type="entry name" value="Nucleotide cyclase"/>
    <property type="match status" value="1"/>
</dbReference>
<dbReference type="InterPro" id="IPR035919">
    <property type="entry name" value="EAL_sf"/>
</dbReference>
<dbReference type="InterPro" id="IPR052155">
    <property type="entry name" value="Biofilm_reg_signaling"/>
</dbReference>
<dbReference type="SMART" id="SM00052">
    <property type="entry name" value="EAL"/>
    <property type="match status" value="1"/>
</dbReference>
<reference evidence="5" key="1">
    <citation type="submission" date="2021-03" db="EMBL/GenBank/DDBJ databases">
        <title>Acanthopleuribacteraceae sp. M133.</title>
        <authorList>
            <person name="Wang G."/>
        </authorList>
    </citation>
    <scope>NUCLEOTIDE SEQUENCE</scope>
    <source>
        <strain evidence="5">M133</strain>
    </source>
</reference>
<dbReference type="CDD" id="cd01949">
    <property type="entry name" value="GGDEF"/>
    <property type="match status" value="1"/>
</dbReference>
<dbReference type="Gene3D" id="3.40.50.2300">
    <property type="match status" value="1"/>
</dbReference>
<keyword evidence="6" id="KW-1185">Reference proteome</keyword>
<keyword evidence="1" id="KW-0597">Phosphoprotein</keyword>